<dbReference type="PROSITE" id="PS51194">
    <property type="entry name" value="HELICASE_CTER"/>
    <property type="match status" value="1"/>
</dbReference>
<evidence type="ECO:0000256" key="7">
    <source>
        <dbReference type="RuleBase" id="RU365068"/>
    </source>
</evidence>
<feature type="domain" description="Helicase ATP-binding" evidence="9">
    <location>
        <begin position="110"/>
        <end position="302"/>
    </location>
</feature>
<comment type="catalytic activity">
    <reaction evidence="7">
        <text>ATP + H2O = ADP + phosphate + H(+)</text>
        <dbReference type="Rhea" id="RHEA:13065"/>
        <dbReference type="ChEBI" id="CHEBI:15377"/>
        <dbReference type="ChEBI" id="CHEBI:15378"/>
        <dbReference type="ChEBI" id="CHEBI:30616"/>
        <dbReference type="ChEBI" id="CHEBI:43474"/>
        <dbReference type="ChEBI" id="CHEBI:456216"/>
        <dbReference type="EC" id="3.6.4.13"/>
    </reaction>
</comment>
<feature type="compositionally biased region" description="Basic and acidic residues" evidence="8">
    <location>
        <begin position="630"/>
        <end position="657"/>
    </location>
</feature>
<keyword evidence="2 6" id="KW-0378">Hydrolase</keyword>
<dbReference type="Proteomes" id="UP001199106">
    <property type="component" value="Unassembled WGS sequence"/>
</dbReference>
<dbReference type="CDD" id="cd18787">
    <property type="entry name" value="SF2_C_DEAD"/>
    <property type="match status" value="1"/>
</dbReference>
<dbReference type="PANTHER" id="PTHR24031">
    <property type="entry name" value="RNA HELICASE"/>
    <property type="match status" value="1"/>
</dbReference>
<keyword evidence="12" id="KW-1185">Reference proteome</keyword>
<proteinExistence type="inferred from homology"/>
<comment type="similarity">
    <text evidence="6">Belongs to the DEAD box helicase family.</text>
</comment>
<feature type="domain" description="Helicase C-terminal" evidence="10">
    <location>
        <begin position="333"/>
        <end position="499"/>
    </location>
</feature>
<protein>
    <recommendedName>
        <fullName evidence="7">ATP-dependent RNA helicase</fullName>
        <ecNumber evidence="7">3.6.4.13</ecNumber>
    </recommendedName>
</protein>
<dbReference type="InterPro" id="IPR014001">
    <property type="entry name" value="Helicase_ATP-bd"/>
</dbReference>
<name>A0AAD4I602_9PLEO</name>
<feature type="compositionally biased region" description="Gly residues" evidence="8">
    <location>
        <begin position="658"/>
        <end position="676"/>
    </location>
</feature>
<evidence type="ECO:0000256" key="8">
    <source>
        <dbReference type="SAM" id="MobiDB-lite"/>
    </source>
</evidence>
<evidence type="ECO:0000259" key="9">
    <source>
        <dbReference type="PROSITE" id="PS51192"/>
    </source>
</evidence>
<evidence type="ECO:0000259" key="10">
    <source>
        <dbReference type="PROSITE" id="PS51194"/>
    </source>
</evidence>
<keyword evidence="3 6" id="KW-0347">Helicase</keyword>
<dbReference type="PROSITE" id="PS00039">
    <property type="entry name" value="DEAD_ATP_HELICASE"/>
    <property type="match status" value="1"/>
</dbReference>
<dbReference type="SUPFAM" id="SSF52540">
    <property type="entry name" value="P-loop containing nucleoside triphosphate hydrolases"/>
    <property type="match status" value="1"/>
</dbReference>
<dbReference type="AlphaFoldDB" id="A0AAD4I602"/>
<dbReference type="EMBL" id="JAANER010000013">
    <property type="protein sequence ID" value="KAG9184931.1"/>
    <property type="molecule type" value="Genomic_DNA"/>
</dbReference>
<dbReference type="InterPro" id="IPR001650">
    <property type="entry name" value="Helicase_C-like"/>
</dbReference>
<feature type="compositionally biased region" description="Gly residues" evidence="8">
    <location>
        <begin position="573"/>
        <end position="629"/>
    </location>
</feature>
<dbReference type="GO" id="GO:0003723">
    <property type="term" value="F:RNA binding"/>
    <property type="evidence" value="ECO:0007669"/>
    <property type="project" value="UniProtKB-UniRule"/>
</dbReference>
<dbReference type="GO" id="GO:0016787">
    <property type="term" value="F:hydrolase activity"/>
    <property type="evidence" value="ECO:0007669"/>
    <property type="project" value="UniProtKB-KW"/>
</dbReference>
<dbReference type="PROSITE" id="PS51192">
    <property type="entry name" value="HELICASE_ATP_BIND_1"/>
    <property type="match status" value="1"/>
</dbReference>
<accession>A0AAD4I602</accession>
<feature type="region of interest" description="Disordered" evidence="8">
    <location>
        <begin position="562"/>
        <end position="698"/>
    </location>
</feature>
<dbReference type="GO" id="GO:0005524">
    <property type="term" value="F:ATP binding"/>
    <property type="evidence" value="ECO:0007669"/>
    <property type="project" value="UniProtKB-UniRule"/>
</dbReference>
<evidence type="ECO:0000256" key="5">
    <source>
        <dbReference type="ARBA" id="ARBA00022884"/>
    </source>
</evidence>
<keyword evidence="4 6" id="KW-0067">ATP-binding</keyword>
<comment type="domain">
    <text evidence="7">The Q motif is unique to and characteristic of the DEAD box family of RNA helicases and controls ATP binding and hydrolysis.</text>
</comment>
<comment type="function">
    <text evidence="7">RNA helicase.</text>
</comment>
<dbReference type="SMART" id="SM00487">
    <property type="entry name" value="DEXDc"/>
    <property type="match status" value="1"/>
</dbReference>
<dbReference type="InterPro" id="IPR027417">
    <property type="entry name" value="P-loop_NTPase"/>
</dbReference>
<keyword evidence="1 6" id="KW-0547">Nucleotide-binding</keyword>
<keyword evidence="5 7" id="KW-0694">RNA-binding</keyword>
<evidence type="ECO:0000256" key="3">
    <source>
        <dbReference type="ARBA" id="ARBA00022806"/>
    </source>
</evidence>
<dbReference type="SMART" id="SM00490">
    <property type="entry name" value="HELICc"/>
    <property type="match status" value="1"/>
</dbReference>
<dbReference type="EC" id="3.6.4.13" evidence="7"/>
<evidence type="ECO:0000256" key="1">
    <source>
        <dbReference type="ARBA" id="ARBA00022741"/>
    </source>
</evidence>
<reference evidence="11" key="1">
    <citation type="submission" date="2021-07" db="EMBL/GenBank/DDBJ databases">
        <title>Genome Resource of American Ginseng Black Spot Pathogen Alternaria panax.</title>
        <authorList>
            <person name="Qiu C."/>
            <person name="Wang W."/>
            <person name="Liu Z."/>
        </authorList>
    </citation>
    <scope>NUCLEOTIDE SEQUENCE</scope>
    <source>
        <strain evidence="11">BNCC115425</strain>
    </source>
</reference>
<dbReference type="Pfam" id="PF00271">
    <property type="entry name" value="Helicase_C"/>
    <property type="match status" value="1"/>
</dbReference>
<evidence type="ECO:0000313" key="11">
    <source>
        <dbReference type="EMBL" id="KAG9184931.1"/>
    </source>
</evidence>
<dbReference type="Gene3D" id="3.40.50.300">
    <property type="entry name" value="P-loop containing nucleotide triphosphate hydrolases"/>
    <property type="match status" value="2"/>
</dbReference>
<evidence type="ECO:0000256" key="4">
    <source>
        <dbReference type="ARBA" id="ARBA00022840"/>
    </source>
</evidence>
<dbReference type="InterPro" id="IPR011545">
    <property type="entry name" value="DEAD/DEAH_box_helicase_dom"/>
</dbReference>
<organism evidence="11 12">
    <name type="scientific">Alternaria panax</name>
    <dbReference type="NCBI Taxonomy" id="48097"/>
    <lineage>
        <taxon>Eukaryota</taxon>
        <taxon>Fungi</taxon>
        <taxon>Dikarya</taxon>
        <taxon>Ascomycota</taxon>
        <taxon>Pezizomycotina</taxon>
        <taxon>Dothideomycetes</taxon>
        <taxon>Pleosporomycetidae</taxon>
        <taxon>Pleosporales</taxon>
        <taxon>Pleosporineae</taxon>
        <taxon>Pleosporaceae</taxon>
        <taxon>Alternaria</taxon>
        <taxon>Alternaria sect. Panax</taxon>
    </lineage>
</organism>
<evidence type="ECO:0000256" key="2">
    <source>
        <dbReference type="ARBA" id="ARBA00022801"/>
    </source>
</evidence>
<evidence type="ECO:0000256" key="6">
    <source>
        <dbReference type="RuleBase" id="RU000492"/>
    </source>
</evidence>
<dbReference type="GO" id="GO:0003724">
    <property type="term" value="F:RNA helicase activity"/>
    <property type="evidence" value="ECO:0007669"/>
    <property type="project" value="UniProtKB-EC"/>
</dbReference>
<sequence length="698" mass="74913">MFGAVRRCPATLARNLASVSTRTLRTPLAHNSSVLRIPLQAARFQNGSFAAFHNSATKWQQEAAQSIAEDGPVTEFKELATRGLVHPNLINTITNQMKLKTMTDVQTRTINEALSGVDIIAQAKTGTGKTLGFLIPVIQRIIANDPQLGERARGYKRAKPDDIRAIIISPTRELAEQIAVEAKKVTSGTSIITQCAVGGTQKRAMLMKTQREGCHLMIATPGRLFDILSDPYSGVKAPKLSALVMDEADRLMDDGFQKEIEEIKNFLPDPAEVERQNLMFSATIPKEVVGLVRATMRPGFHFAKCVDENEEPTHQRIPQRYVNLNGFENIMPTLYDFVLQAQAKAQAGETRPFKAILYFNSTAEVTLAASVFYKLSGGFKRNTPLSNLRCYEIHAKLTQQQRTRAADDFRAAKSGILFSSDVTARGMDFPEVTHVLQIGLPRERDSYIHRLGRTGRAGKEGEGWIFLTPFEKNEMRRRLNGLPLQDGTHMLETATVDMTQAGEMPENVASILSQVVEAHKKVYPDQLDAAFRGLFGSFQWYGDKHGLLEGANRLAEFGWGMPSPPPPPASLFSGGGGRRGGGGRSGGFGGGRSGGFGGGRGGGGGGFGGDRGGDRGGFGGGRSGGFGGDRGGERGGERGGFGGDRRSGGGFGGDRRGGGGGFGGDRRGGGGGFGGDRGGDRRGGGGFGGDRPRRQFDN</sequence>
<dbReference type="InterPro" id="IPR000629">
    <property type="entry name" value="RNA-helicase_DEAD-box_CS"/>
</dbReference>
<evidence type="ECO:0000313" key="12">
    <source>
        <dbReference type="Proteomes" id="UP001199106"/>
    </source>
</evidence>
<dbReference type="Pfam" id="PF00270">
    <property type="entry name" value="DEAD"/>
    <property type="match status" value="1"/>
</dbReference>
<comment type="caution">
    <text evidence="11">The sequence shown here is derived from an EMBL/GenBank/DDBJ whole genome shotgun (WGS) entry which is preliminary data.</text>
</comment>
<gene>
    <name evidence="11" type="ORF">G6011_11761</name>
</gene>